<evidence type="ECO:0000313" key="8">
    <source>
        <dbReference type="Proteomes" id="UP000052015"/>
    </source>
</evidence>
<organism evidence="7 8">
    <name type="scientific">Caloramator mitchellensis</name>
    <dbReference type="NCBI Taxonomy" id="908809"/>
    <lineage>
        <taxon>Bacteria</taxon>
        <taxon>Bacillati</taxon>
        <taxon>Bacillota</taxon>
        <taxon>Clostridia</taxon>
        <taxon>Eubacteriales</taxon>
        <taxon>Clostridiaceae</taxon>
        <taxon>Caloramator</taxon>
    </lineage>
</organism>
<dbReference type="Gene3D" id="3.40.366.10">
    <property type="entry name" value="Malonyl-Coenzyme A Acyl Carrier Protein, domain 2"/>
    <property type="match status" value="1"/>
</dbReference>
<comment type="catalytic activity">
    <reaction evidence="3 4">
        <text>holo-[ACP] + malonyl-CoA = malonyl-[ACP] + CoA</text>
        <dbReference type="Rhea" id="RHEA:41792"/>
        <dbReference type="Rhea" id="RHEA-COMP:9623"/>
        <dbReference type="Rhea" id="RHEA-COMP:9685"/>
        <dbReference type="ChEBI" id="CHEBI:57287"/>
        <dbReference type="ChEBI" id="CHEBI:57384"/>
        <dbReference type="ChEBI" id="CHEBI:64479"/>
        <dbReference type="ChEBI" id="CHEBI:78449"/>
        <dbReference type="EC" id="2.3.1.39"/>
    </reaction>
</comment>
<evidence type="ECO:0000256" key="5">
    <source>
        <dbReference type="PIRSR" id="PIRSR000446-1"/>
    </source>
</evidence>
<sequence>MGKIAFVFPGQGAQYVGMGKELYDNIELSREVFEIANEAFDGDVSRLCFEGPKEDLDRTENTQVCVLTASIAALMALKERGIKADAVAGFSLGEYSALVAADVINIYDAVKIVKIRSDLMQDAFKDTNYGMAAIIGLELNEVRNIVEEACKIEFIEVANINCPKQTVIAGHKKALEAASNVAIEKGGKAIRLSVSGAFHTILLNQAADKFYKEIEKFEFKPPFIPIIANETGDYLNGDIKESLKMQMKSSVLWEDSVKRLIQDGFDTFIEIGPGKVLSGFIKKIDRKVRVLNIEDMKSLENTINALGEIKC</sequence>
<feature type="active site" evidence="5">
    <location>
        <position position="91"/>
    </location>
</feature>
<evidence type="ECO:0000256" key="3">
    <source>
        <dbReference type="ARBA" id="ARBA00048462"/>
    </source>
</evidence>
<dbReference type="InterPro" id="IPR016036">
    <property type="entry name" value="Malonyl_transacylase_ACP-bd"/>
</dbReference>
<dbReference type="RefSeq" id="WP_057975869.1">
    <property type="nucleotide sequence ID" value="NZ_LKHP01000001.1"/>
</dbReference>
<dbReference type="InterPro" id="IPR001227">
    <property type="entry name" value="Ac_transferase_dom_sf"/>
</dbReference>
<dbReference type="PANTHER" id="PTHR42681">
    <property type="entry name" value="MALONYL-COA-ACYL CARRIER PROTEIN TRANSACYLASE, MITOCHONDRIAL"/>
    <property type="match status" value="1"/>
</dbReference>
<feature type="active site" evidence="5">
    <location>
        <position position="199"/>
    </location>
</feature>
<reference evidence="7 8" key="1">
    <citation type="submission" date="2015-09" db="EMBL/GenBank/DDBJ databases">
        <title>Draft genome sequence of a Caloramator mitchellensis, a moderate thermophile from the Great Artesian Basin of Australia.</title>
        <authorList>
            <person name="Patel B.K."/>
        </authorList>
    </citation>
    <scope>NUCLEOTIDE SEQUENCE [LARGE SCALE GENOMIC DNA]</scope>
    <source>
        <strain evidence="7 8">VF08</strain>
    </source>
</reference>
<dbReference type="SUPFAM" id="SSF55048">
    <property type="entry name" value="Probable ACP-binding domain of malonyl-CoA ACP transacylase"/>
    <property type="match status" value="1"/>
</dbReference>
<keyword evidence="8" id="KW-1185">Reference proteome</keyword>
<dbReference type="AlphaFoldDB" id="A0A0R3JWE0"/>
<dbReference type="PATRIC" id="fig|908809.3.peg.33"/>
<dbReference type="STRING" id="908809.ABG79_00032"/>
<dbReference type="EMBL" id="LKHP01000001">
    <property type="protein sequence ID" value="KRQ87867.1"/>
    <property type="molecule type" value="Genomic_DNA"/>
</dbReference>
<dbReference type="PIRSF" id="PIRSF000446">
    <property type="entry name" value="Mct"/>
    <property type="match status" value="1"/>
</dbReference>
<dbReference type="NCBIfam" id="TIGR00128">
    <property type="entry name" value="fabD"/>
    <property type="match status" value="1"/>
</dbReference>
<evidence type="ECO:0000313" key="7">
    <source>
        <dbReference type="EMBL" id="KRQ87867.1"/>
    </source>
</evidence>
<proteinExistence type="inferred from homology"/>
<dbReference type="PANTHER" id="PTHR42681:SF1">
    <property type="entry name" value="MALONYL-COA-ACYL CARRIER PROTEIN TRANSACYLASE, MITOCHONDRIAL"/>
    <property type="match status" value="1"/>
</dbReference>
<name>A0A0R3JWE0_CALMK</name>
<dbReference type="GO" id="GO:0005829">
    <property type="term" value="C:cytosol"/>
    <property type="evidence" value="ECO:0007669"/>
    <property type="project" value="TreeGrafter"/>
</dbReference>
<dbReference type="InterPro" id="IPR016035">
    <property type="entry name" value="Acyl_Trfase/lysoPLipase"/>
</dbReference>
<comment type="caution">
    <text evidence="7">The sequence shown here is derived from an EMBL/GenBank/DDBJ whole genome shotgun (WGS) entry which is preliminary data.</text>
</comment>
<dbReference type="Gene3D" id="3.30.70.250">
    <property type="entry name" value="Malonyl-CoA ACP transacylase, ACP-binding"/>
    <property type="match status" value="1"/>
</dbReference>
<protein>
    <recommendedName>
        <fullName evidence="4">Malonyl CoA-acyl carrier protein transacylase</fullName>
        <ecNumber evidence="4">2.3.1.39</ecNumber>
    </recommendedName>
</protein>
<dbReference type="EC" id="2.3.1.39" evidence="4"/>
<dbReference type="InterPro" id="IPR004410">
    <property type="entry name" value="Malonyl_CoA-ACP_transAc_FabD"/>
</dbReference>
<feature type="domain" description="Malonyl-CoA:ACP transacylase (MAT)" evidence="6">
    <location>
        <begin position="7"/>
        <end position="297"/>
    </location>
</feature>
<dbReference type="Proteomes" id="UP000052015">
    <property type="component" value="Unassembled WGS sequence"/>
</dbReference>
<evidence type="ECO:0000256" key="1">
    <source>
        <dbReference type="ARBA" id="ARBA00022679"/>
    </source>
</evidence>
<dbReference type="InterPro" id="IPR014043">
    <property type="entry name" value="Acyl_transferase_dom"/>
</dbReference>
<evidence type="ECO:0000256" key="2">
    <source>
        <dbReference type="ARBA" id="ARBA00023315"/>
    </source>
</evidence>
<gene>
    <name evidence="7" type="primary">fabD</name>
    <name evidence="7" type="ORF">ABG79_00032</name>
</gene>
<dbReference type="GO" id="GO:0004314">
    <property type="term" value="F:[acyl-carrier-protein] S-malonyltransferase activity"/>
    <property type="evidence" value="ECO:0007669"/>
    <property type="project" value="UniProtKB-EC"/>
</dbReference>
<dbReference type="Pfam" id="PF00698">
    <property type="entry name" value="Acyl_transf_1"/>
    <property type="match status" value="1"/>
</dbReference>
<dbReference type="SMART" id="SM00827">
    <property type="entry name" value="PKS_AT"/>
    <property type="match status" value="1"/>
</dbReference>
<evidence type="ECO:0000259" key="6">
    <source>
        <dbReference type="SMART" id="SM00827"/>
    </source>
</evidence>
<accession>A0A0R3JWE0</accession>
<keyword evidence="2 4" id="KW-0012">Acyltransferase</keyword>
<dbReference type="InterPro" id="IPR050858">
    <property type="entry name" value="Mal-CoA-ACP_Trans/PKS_FabD"/>
</dbReference>
<comment type="similarity">
    <text evidence="4">Belongs to the fabD family.</text>
</comment>
<dbReference type="SUPFAM" id="SSF52151">
    <property type="entry name" value="FabD/lysophospholipase-like"/>
    <property type="match status" value="1"/>
</dbReference>
<dbReference type="OrthoDB" id="9805460at2"/>
<dbReference type="GO" id="GO:0006633">
    <property type="term" value="P:fatty acid biosynthetic process"/>
    <property type="evidence" value="ECO:0007669"/>
    <property type="project" value="TreeGrafter"/>
</dbReference>
<keyword evidence="1 4" id="KW-0808">Transferase</keyword>
<evidence type="ECO:0000256" key="4">
    <source>
        <dbReference type="PIRNR" id="PIRNR000446"/>
    </source>
</evidence>
<dbReference type="InterPro" id="IPR024925">
    <property type="entry name" value="Malonyl_CoA-ACP_transAc"/>
</dbReference>